<dbReference type="RefSeq" id="WP_378111976.1">
    <property type="nucleotide sequence ID" value="NZ_JBHSNC010000035.1"/>
</dbReference>
<evidence type="ECO:0000313" key="4">
    <source>
        <dbReference type="Proteomes" id="UP001596108"/>
    </source>
</evidence>
<protein>
    <recommendedName>
        <fullName evidence="5">SH3 domain-containing protein</fullName>
    </recommendedName>
</protein>
<accession>A0ABW0QZ44</accession>
<keyword evidence="2" id="KW-0812">Transmembrane</keyword>
<evidence type="ECO:0008006" key="5">
    <source>
        <dbReference type="Google" id="ProtNLM"/>
    </source>
</evidence>
<reference evidence="4" key="1">
    <citation type="journal article" date="2019" name="Int. J. Syst. Evol. Microbiol.">
        <title>The Global Catalogue of Microorganisms (GCM) 10K type strain sequencing project: providing services to taxonomists for standard genome sequencing and annotation.</title>
        <authorList>
            <consortium name="The Broad Institute Genomics Platform"/>
            <consortium name="The Broad Institute Genome Sequencing Center for Infectious Disease"/>
            <person name="Wu L."/>
            <person name="Ma J."/>
        </authorList>
    </citation>
    <scope>NUCLEOTIDE SEQUENCE [LARGE SCALE GENOMIC DNA]</scope>
    <source>
        <strain evidence="4">CGMCC 1.18578</strain>
    </source>
</reference>
<proteinExistence type="predicted"/>
<feature type="transmembrane region" description="Helical" evidence="2">
    <location>
        <begin position="52"/>
        <end position="75"/>
    </location>
</feature>
<feature type="compositionally biased region" description="Pro residues" evidence="1">
    <location>
        <begin position="94"/>
        <end position="114"/>
    </location>
</feature>
<keyword evidence="2" id="KW-0472">Membrane</keyword>
<dbReference type="Proteomes" id="UP001596108">
    <property type="component" value="Unassembled WGS sequence"/>
</dbReference>
<keyword evidence="2" id="KW-1133">Transmembrane helix</keyword>
<evidence type="ECO:0000256" key="2">
    <source>
        <dbReference type="SAM" id="Phobius"/>
    </source>
</evidence>
<evidence type="ECO:0000313" key="3">
    <source>
        <dbReference type="EMBL" id="MFC5530043.1"/>
    </source>
</evidence>
<dbReference type="EMBL" id="JBHSNC010000035">
    <property type="protein sequence ID" value="MFC5530043.1"/>
    <property type="molecule type" value="Genomic_DNA"/>
</dbReference>
<comment type="caution">
    <text evidence="3">The sequence shown here is derived from an EMBL/GenBank/DDBJ whole genome shotgun (WGS) entry which is preliminary data.</text>
</comment>
<keyword evidence="4" id="KW-1185">Reference proteome</keyword>
<evidence type="ECO:0000256" key="1">
    <source>
        <dbReference type="SAM" id="MobiDB-lite"/>
    </source>
</evidence>
<gene>
    <name evidence="3" type="ORF">ACFPQ4_11380</name>
</gene>
<name>A0ABW0QZ44_9BACL</name>
<sequence length="348" mass="38600">MNKHKEGRPEWFERLEQEDAFPGRTFTADTMDRIERRALSGQAIRRSWRLRFGALGAVACVVGLAIWLVAAGPLAGGGGSDKTPLGVTDVPFPSGLPTPPTSTEPLPTPAPSPSPEVKTVYFLKGPVQALPESQPYASRSIFEGNTTNTYGVAEIAGEYVKIVNDAGEAGWIPSWYLVGEGDTGERVQPVDETYDMIVDKPVTYRLYPGEPEPSGFELWSGKVVHVVREYEGWVEIIVVTYDSPYVENKWVRKDELIPYDETKAKEGLVFRKEMKGNIVPKFILYDETGKETQELPALTRVYIQGEKNGRYWITAGGGLSGYLDKKDFIPNPFIFKVIDQSGEAEATQ</sequence>
<feature type="region of interest" description="Disordered" evidence="1">
    <location>
        <begin position="85"/>
        <end position="114"/>
    </location>
</feature>
<organism evidence="3 4">
    <name type="scientific">Cohnella yongneupensis</name>
    <dbReference type="NCBI Taxonomy" id="425006"/>
    <lineage>
        <taxon>Bacteria</taxon>
        <taxon>Bacillati</taxon>
        <taxon>Bacillota</taxon>
        <taxon>Bacilli</taxon>
        <taxon>Bacillales</taxon>
        <taxon>Paenibacillaceae</taxon>
        <taxon>Cohnella</taxon>
    </lineage>
</organism>